<dbReference type="InterPro" id="IPR005846">
    <property type="entry name" value="A-D-PHexomutase_a/b/a-III"/>
</dbReference>
<comment type="caution">
    <text evidence="10">The sequence shown here is derived from an EMBL/GenBank/DDBJ whole genome shotgun (WGS) entry which is preliminary data.</text>
</comment>
<sequence length="467" mass="49994">MDRRPNIIRFGADGWQARLDDGFDEAGVRRVADALGLLWTEAHPGATVLVGFDARHNSVEYARAAAGVLASFGLHAIVSDRPCPTPCVSWCCSKRNDAIGVVMFTASERSCEYGGLIVRGADGGPVSREFLDAVEQHISLEPPVDSGSFQTANFIGPYLDDLITLVDGPSIAAAGLNVVVDPMYGAGASVLAFALERLGCNVTEIHADACEDFCGLHPEPCDPWADECEETVSSTGANIGFLLDGDGDRAGVVDENGNILLPHELSPLVLGHLIENRGESGRVVVTLTCSARIARQAERLGCGLTSVPVGFSRIYREMREGDVVLGAEEYGGLAFPSHLCERDGLLVCLLVVELVAKSGRSLRQLVSDMGDKIGHMRYTRRDVRLDPAATQAFRNVLPGLNPGSVAGRRPVEVSHADGLRLQFDDGSWVLMRPSRSDPVVRVYSEAPTEGERDRLLDASCGMVRAGA</sequence>
<dbReference type="SUPFAM" id="SSF55957">
    <property type="entry name" value="Phosphoglucomutase, C-terminal domain"/>
    <property type="match status" value="1"/>
</dbReference>
<keyword evidence="6" id="KW-0413">Isomerase</keyword>
<evidence type="ECO:0000256" key="1">
    <source>
        <dbReference type="ARBA" id="ARBA00001946"/>
    </source>
</evidence>
<dbReference type="InterPro" id="IPR005844">
    <property type="entry name" value="A-D-PHexomutase_a/b/a-I"/>
</dbReference>
<dbReference type="Proteomes" id="UP001204320">
    <property type="component" value="Unassembled WGS sequence"/>
</dbReference>
<organism evidence="10 11">
    <name type="scientific">Tractidigestivibacter montrealensis</name>
    <dbReference type="NCBI Taxonomy" id="2972466"/>
    <lineage>
        <taxon>Bacteria</taxon>
        <taxon>Bacillati</taxon>
        <taxon>Actinomycetota</taxon>
        <taxon>Coriobacteriia</taxon>
        <taxon>Coriobacteriales</taxon>
        <taxon>Atopobiaceae</taxon>
        <taxon>Tractidigestivibacter</taxon>
    </lineage>
</organism>
<dbReference type="Pfam" id="PF02879">
    <property type="entry name" value="PGM_PMM_II"/>
    <property type="match status" value="1"/>
</dbReference>
<gene>
    <name evidence="10" type="ORF">NVS32_09485</name>
</gene>
<feature type="domain" description="Alpha-D-phosphohexomutase alpha/beta/alpha" evidence="9">
    <location>
        <begin position="270"/>
        <end position="368"/>
    </location>
</feature>
<evidence type="ECO:0000313" key="10">
    <source>
        <dbReference type="EMBL" id="MCR9037178.1"/>
    </source>
</evidence>
<evidence type="ECO:0000256" key="5">
    <source>
        <dbReference type="ARBA" id="ARBA00022842"/>
    </source>
</evidence>
<dbReference type="InterPro" id="IPR005841">
    <property type="entry name" value="Alpha-D-phosphohexomutase_SF"/>
</dbReference>
<dbReference type="Pfam" id="PF02878">
    <property type="entry name" value="PGM_PMM_I"/>
    <property type="match status" value="1"/>
</dbReference>
<dbReference type="Pfam" id="PF02880">
    <property type="entry name" value="PGM_PMM_III"/>
    <property type="match status" value="1"/>
</dbReference>
<feature type="domain" description="Alpha-D-phosphohexomutase alpha/beta/alpha" evidence="8">
    <location>
        <begin position="157"/>
        <end position="257"/>
    </location>
</feature>
<keyword evidence="5" id="KW-0460">Magnesium</keyword>
<dbReference type="SUPFAM" id="SSF53738">
    <property type="entry name" value="Phosphoglucomutase, first 3 domains"/>
    <property type="match status" value="2"/>
</dbReference>
<dbReference type="InterPro" id="IPR005845">
    <property type="entry name" value="A-D-PHexomutase_a/b/a-II"/>
</dbReference>
<evidence type="ECO:0000256" key="2">
    <source>
        <dbReference type="ARBA" id="ARBA00010231"/>
    </source>
</evidence>
<name>A0ABT1ZAD5_9ACTN</name>
<keyword evidence="11" id="KW-1185">Reference proteome</keyword>
<keyword evidence="3" id="KW-0597">Phosphoprotein</keyword>
<keyword evidence="4" id="KW-0479">Metal-binding</keyword>
<dbReference type="PRINTS" id="PR00509">
    <property type="entry name" value="PGMPMM"/>
</dbReference>
<evidence type="ECO:0000256" key="4">
    <source>
        <dbReference type="ARBA" id="ARBA00022723"/>
    </source>
</evidence>
<evidence type="ECO:0000259" key="7">
    <source>
        <dbReference type="Pfam" id="PF02878"/>
    </source>
</evidence>
<dbReference type="EMBL" id="JANSKA010000007">
    <property type="protein sequence ID" value="MCR9037178.1"/>
    <property type="molecule type" value="Genomic_DNA"/>
</dbReference>
<evidence type="ECO:0000259" key="8">
    <source>
        <dbReference type="Pfam" id="PF02879"/>
    </source>
</evidence>
<dbReference type="RefSeq" id="WP_258499612.1">
    <property type="nucleotide sequence ID" value="NZ_JANSKA010000007.1"/>
</dbReference>
<evidence type="ECO:0000313" key="11">
    <source>
        <dbReference type="Proteomes" id="UP001204320"/>
    </source>
</evidence>
<reference evidence="10 11" key="1">
    <citation type="submission" date="2022-08" db="EMBL/GenBank/DDBJ databases">
        <title>Tractidigestivibacter montrealensis type strain KD21.</title>
        <authorList>
            <person name="Diop K."/>
            <person name="Richard C."/>
            <person name="Routy B."/>
        </authorList>
    </citation>
    <scope>NUCLEOTIDE SEQUENCE [LARGE SCALE GENOMIC DNA]</scope>
    <source>
        <strain evidence="10 11">KD21</strain>
    </source>
</reference>
<comment type="cofactor">
    <cofactor evidence="1">
        <name>Mg(2+)</name>
        <dbReference type="ChEBI" id="CHEBI:18420"/>
    </cofactor>
</comment>
<dbReference type="Gene3D" id="3.40.120.10">
    <property type="entry name" value="Alpha-D-Glucose-1,6-Bisphosphate, subunit A, domain 3"/>
    <property type="match status" value="3"/>
</dbReference>
<comment type="similarity">
    <text evidence="2">Belongs to the phosphohexose mutase family.</text>
</comment>
<dbReference type="PANTHER" id="PTHR43771:SF2">
    <property type="entry name" value="PHOSPHOMANNOMUTASE_PHOSPHOGLUCOMUTASE"/>
    <property type="match status" value="1"/>
</dbReference>
<dbReference type="InterPro" id="IPR036900">
    <property type="entry name" value="A-D-PHexomutase_C_sf"/>
</dbReference>
<proteinExistence type="inferred from homology"/>
<dbReference type="Gene3D" id="3.30.310.50">
    <property type="entry name" value="Alpha-D-phosphohexomutase, C-terminal domain"/>
    <property type="match status" value="1"/>
</dbReference>
<dbReference type="InterPro" id="IPR016055">
    <property type="entry name" value="A-D-PHexomutase_a/b/a-I/II/III"/>
</dbReference>
<evidence type="ECO:0000259" key="9">
    <source>
        <dbReference type="Pfam" id="PF02880"/>
    </source>
</evidence>
<accession>A0ABT1ZAD5</accession>
<feature type="domain" description="Alpha-D-phosphohexomutase alpha/beta/alpha" evidence="7">
    <location>
        <begin position="9"/>
        <end position="139"/>
    </location>
</feature>
<protein>
    <submittedName>
        <fullName evidence="10">Phosphoglucomutase</fullName>
    </submittedName>
</protein>
<dbReference type="PANTHER" id="PTHR43771">
    <property type="entry name" value="PHOSPHOMANNOMUTASE"/>
    <property type="match status" value="1"/>
</dbReference>
<evidence type="ECO:0000256" key="3">
    <source>
        <dbReference type="ARBA" id="ARBA00022553"/>
    </source>
</evidence>
<evidence type="ECO:0000256" key="6">
    <source>
        <dbReference type="ARBA" id="ARBA00023235"/>
    </source>
</evidence>